<evidence type="ECO:0000259" key="4">
    <source>
        <dbReference type="Pfam" id="PF00680"/>
    </source>
</evidence>
<organism evidence="5">
    <name type="scientific">Sclerotium hydrophilum virus 2</name>
    <dbReference type="NCBI Taxonomy" id="1895001"/>
    <lineage>
        <taxon>Viruses</taxon>
        <taxon>Riboviria</taxon>
        <taxon>dsRNA viruses</taxon>
    </lineage>
</organism>
<keyword evidence="3" id="KW-0693">Viral RNA replication</keyword>
<evidence type="ECO:0000313" key="5">
    <source>
        <dbReference type="EMBL" id="AOG75576.1"/>
    </source>
</evidence>
<proteinExistence type="predicted"/>
<dbReference type="InterPro" id="IPR043128">
    <property type="entry name" value="Rev_trsase/Diguanyl_cyclase"/>
</dbReference>
<evidence type="ECO:0000256" key="2">
    <source>
        <dbReference type="ARBA" id="ARBA00022695"/>
    </source>
</evidence>
<dbReference type="Pfam" id="PF00680">
    <property type="entry name" value="RdRP_1"/>
    <property type="match status" value="1"/>
</dbReference>
<keyword evidence="5" id="KW-0696">RNA-directed RNA polymerase</keyword>
<name>A0A286K5I7_9VIRU</name>
<keyword evidence="2" id="KW-0548">Nucleotidyltransferase</keyword>
<dbReference type="InterPro" id="IPR001205">
    <property type="entry name" value="RNA-dir_pol_C"/>
</dbReference>
<dbReference type="GO" id="GO:0003723">
    <property type="term" value="F:RNA binding"/>
    <property type="evidence" value="ECO:0007669"/>
    <property type="project" value="InterPro"/>
</dbReference>
<sequence length="624" mass="73185">MEYLTTAFNRITSYFVGTKNLEFVGTYHHRPSHPPVNPSTLEAHQRVLLNSMKLYLNDFEIKYITQEHRRSEVSEDAVLADFFAGDIENHEIPFDEHVEQGLQAMTEAFRPPNKCRPVHILDVKDRYPYKWHVNSEPPFSTDEYFLSNRKLFADFWDPVSQTFKKYVDPLDAMRRYGNKIVENLLPNVTPAKFGFQKSAIFSWTRRWHHIIKSGFTDLTGLESTAYLKDRFIFPMLLHTKTAIVKKDDPNKMRTIWGCSKPWIIADTMFYWEYLAYLKLNHGVSPMLWSYETFTGGWFRLNNELMNSLFRQSFVTLDWSRFDKRAYFTLIHKIMARVRTYLDFENGYVPTQQYPRSSHQWDAYQAGRIENLWLWTLENLFKAPIVLPNGNMYIRKYAGIPSGLFITQLLDSWYNYTMIATILSAMGFDPRCCIIKVQGDDSIVRLAVLIPPAAHAEFLSRIEELALHYFNAVVSLTKSEVCNRLNGVEVLSYRNHNGIPHRDEIKMLAQFYHTKARNPQPEIAMAQAVGFAYASCGHHLRVYYCLRNLYEYYADQGYTANRAGLALVLGNSPDLDLPHYDVDHFPTIQEIQRYFLRTEYRNQAQENKTWPLDYFLNLPCSRDDD</sequence>
<dbReference type="Gene3D" id="3.30.70.270">
    <property type="match status" value="1"/>
</dbReference>
<dbReference type="GO" id="GO:0006351">
    <property type="term" value="P:DNA-templated transcription"/>
    <property type="evidence" value="ECO:0007669"/>
    <property type="project" value="InterPro"/>
</dbReference>
<protein>
    <submittedName>
        <fullName evidence="5">Putative RNA-dependent RNA polymerase</fullName>
    </submittedName>
</protein>
<reference evidence="5" key="1">
    <citation type="submission" date="2016-08" db="EMBL/GenBank/DDBJ databases">
        <title>Complete nucleotide sequences of dsRNA6 and dsRNA9 detected in the phytopathogenic fungus Sclerotium hydrophilum.</title>
        <authorList>
            <person name="Zhu X."/>
            <person name="Wu J."/>
            <person name="Wang C."/>
            <person name="Chen J."/>
        </authorList>
    </citation>
    <scope>NUCLEOTIDE SEQUENCE</scope>
    <source>
        <strain evidence="5">ShR#140</strain>
    </source>
</reference>
<dbReference type="EMBL" id="KX760093">
    <property type="protein sequence ID" value="AOG75576.1"/>
    <property type="molecule type" value="Genomic_RNA"/>
</dbReference>
<keyword evidence="1" id="KW-0808">Transferase</keyword>
<accession>A0A286K5I7</accession>
<evidence type="ECO:0000256" key="3">
    <source>
        <dbReference type="ARBA" id="ARBA00022953"/>
    </source>
</evidence>
<dbReference type="SUPFAM" id="SSF56672">
    <property type="entry name" value="DNA/RNA polymerases"/>
    <property type="match status" value="1"/>
</dbReference>
<dbReference type="GO" id="GO:0003968">
    <property type="term" value="F:RNA-directed RNA polymerase activity"/>
    <property type="evidence" value="ECO:0007669"/>
    <property type="project" value="UniProtKB-KW"/>
</dbReference>
<evidence type="ECO:0000256" key="1">
    <source>
        <dbReference type="ARBA" id="ARBA00022679"/>
    </source>
</evidence>
<dbReference type="InterPro" id="IPR043502">
    <property type="entry name" value="DNA/RNA_pol_sf"/>
</dbReference>
<feature type="domain" description="RNA-directed RNA polymerase C-terminal" evidence="4">
    <location>
        <begin position="245"/>
        <end position="527"/>
    </location>
</feature>